<gene>
    <name evidence="2" type="ORF">PIB30_083046</name>
</gene>
<evidence type="ECO:0000313" key="3">
    <source>
        <dbReference type="Proteomes" id="UP001341840"/>
    </source>
</evidence>
<dbReference type="EMBL" id="JASCZI010001299">
    <property type="protein sequence ID" value="MED6114710.1"/>
    <property type="molecule type" value="Genomic_DNA"/>
</dbReference>
<keyword evidence="3" id="KW-1185">Reference proteome</keyword>
<protein>
    <submittedName>
        <fullName evidence="2">Uncharacterized protein</fullName>
    </submittedName>
</protein>
<feature type="compositionally biased region" description="Basic and acidic residues" evidence="1">
    <location>
        <begin position="27"/>
        <end position="36"/>
    </location>
</feature>
<accession>A0ABU6QSP4</accession>
<feature type="compositionally biased region" description="Basic and acidic residues" evidence="1">
    <location>
        <begin position="1"/>
        <end position="10"/>
    </location>
</feature>
<feature type="region of interest" description="Disordered" evidence="1">
    <location>
        <begin position="1"/>
        <end position="55"/>
    </location>
</feature>
<dbReference type="Proteomes" id="UP001341840">
    <property type="component" value="Unassembled WGS sequence"/>
</dbReference>
<proteinExistence type="predicted"/>
<evidence type="ECO:0000256" key="1">
    <source>
        <dbReference type="SAM" id="MobiDB-lite"/>
    </source>
</evidence>
<evidence type="ECO:0000313" key="2">
    <source>
        <dbReference type="EMBL" id="MED6114710.1"/>
    </source>
</evidence>
<feature type="compositionally biased region" description="Polar residues" evidence="1">
    <location>
        <begin position="11"/>
        <end position="20"/>
    </location>
</feature>
<sequence>MADKGKKQADDSAQQKSFSADDSVLDNVRDIPRMNPEDLEGQDNPAVKVFNSFRE</sequence>
<name>A0ABU6QSP4_9FABA</name>
<organism evidence="2 3">
    <name type="scientific">Stylosanthes scabra</name>
    <dbReference type="NCBI Taxonomy" id="79078"/>
    <lineage>
        <taxon>Eukaryota</taxon>
        <taxon>Viridiplantae</taxon>
        <taxon>Streptophyta</taxon>
        <taxon>Embryophyta</taxon>
        <taxon>Tracheophyta</taxon>
        <taxon>Spermatophyta</taxon>
        <taxon>Magnoliopsida</taxon>
        <taxon>eudicotyledons</taxon>
        <taxon>Gunneridae</taxon>
        <taxon>Pentapetalae</taxon>
        <taxon>rosids</taxon>
        <taxon>fabids</taxon>
        <taxon>Fabales</taxon>
        <taxon>Fabaceae</taxon>
        <taxon>Papilionoideae</taxon>
        <taxon>50 kb inversion clade</taxon>
        <taxon>dalbergioids sensu lato</taxon>
        <taxon>Dalbergieae</taxon>
        <taxon>Pterocarpus clade</taxon>
        <taxon>Stylosanthes</taxon>
    </lineage>
</organism>
<comment type="caution">
    <text evidence="2">The sequence shown here is derived from an EMBL/GenBank/DDBJ whole genome shotgun (WGS) entry which is preliminary data.</text>
</comment>
<reference evidence="2 3" key="1">
    <citation type="journal article" date="2023" name="Plants (Basel)">
        <title>Bridging the Gap: Combining Genomics and Transcriptomics Approaches to Understand Stylosanthes scabra, an Orphan Legume from the Brazilian Caatinga.</title>
        <authorList>
            <person name="Ferreira-Neto J.R.C."/>
            <person name="da Silva M.D."/>
            <person name="Binneck E."/>
            <person name="de Melo N.F."/>
            <person name="da Silva R.H."/>
            <person name="de Melo A.L.T.M."/>
            <person name="Pandolfi V."/>
            <person name="Bustamante F.O."/>
            <person name="Brasileiro-Vidal A.C."/>
            <person name="Benko-Iseppon A.M."/>
        </authorList>
    </citation>
    <scope>NUCLEOTIDE SEQUENCE [LARGE SCALE GENOMIC DNA]</scope>
    <source>
        <tissue evidence="2">Leaves</tissue>
    </source>
</reference>
<feature type="non-terminal residue" evidence="2">
    <location>
        <position position="55"/>
    </location>
</feature>